<dbReference type="InterPro" id="IPR005467">
    <property type="entry name" value="His_kinase_dom"/>
</dbReference>
<sequence>MRRLHIIGMTLFLIFFYSLTWLALWTISFYLSHNGQQATLLLPQGLRLALMILLPRKYWATLLLAEIALQIWLISEQLMVRSLLLLSPFLSLMSAVITHKIWHRHTIYWQRLLLLLAALTLNTLLHGLVIGPGLASPSTQTLLATFTGGILLVPFVYLLYEYIKQQHFQTLLAQEIPDPPLRTSLLIWCSLFFSLGVCLQMAFTPEMERLLLIFVFLPNVVMAYKFGWQGGVLSAVLGSLMITATRQVSGAFSDLRELEIFLATQALLAIGLGIAISRQQQLAQRLQRYRHQLELELKTRRRLMERIIHTEEAVRKDIARELHDDIGQNITAIQIQAMLVKHSAPADAAQRAAGQISELSQRIHQTTRQLLRQLRPPVLDEMVLDKALHHLAGEFAFADRGIQFQLDYQLPSPPRDEVVLLTLYRLVQELLNNINKHACATQITVRLSQQSELIMLDVIDNGVGLIQKSHSAPVSDSFGLRGIEERVQALGGSWLVKSVVDNGLTVPRGTHITVNLPAKFKQSDD</sequence>
<gene>
    <name evidence="13" type="ORF">QNA12_08970</name>
</gene>
<feature type="domain" description="Histidine kinase" evidence="12">
    <location>
        <begin position="321"/>
        <end position="520"/>
    </location>
</feature>
<evidence type="ECO:0000313" key="13">
    <source>
        <dbReference type="EMBL" id="WWO40064.1"/>
    </source>
</evidence>
<dbReference type="InterPro" id="IPR007895">
    <property type="entry name" value="MASE1"/>
</dbReference>
<dbReference type="Pfam" id="PF02518">
    <property type="entry name" value="HATPase_c"/>
    <property type="match status" value="1"/>
</dbReference>
<organism evidence="13 14">
    <name type="scientific">Pectobacterium cacticida</name>
    <dbReference type="NCBI Taxonomy" id="69221"/>
    <lineage>
        <taxon>Bacteria</taxon>
        <taxon>Pseudomonadati</taxon>
        <taxon>Pseudomonadota</taxon>
        <taxon>Gammaproteobacteria</taxon>
        <taxon>Enterobacterales</taxon>
        <taxon>Pectobacteriaceae</taxon>
        <taxon>Pectobacterium</taxon>
    </lineage>
</organism>
<dbReference type="Gene3D" id="3.30.565.10">
    <property type="entry name" value="Histidine kinase-like ATPase, C-terminal domain"/>
    <property type="match status" value="1"/>
</dbReference>
<feature type="transmembrane region" description="Helical" evidence="11">
    <location>
        <begin position="210"/>
        <end position="228"/>
    </location>
</feature>
<feature type="transmembrane region" description="Helical" evidence="11">
    <location>
        <begin position="108"/>
        <end position="130"/>
    </location>
</feature>
<dbReference type="CDD" id="cd16917">
    <property type="entry name" value="HATPase_UhpB-NarQ-NarX-like"/>
    <property type="match status" value="1"/>
</dbReference>
<protein>
    <submittedName>
        <fullName evidence="13">MASE1 domain-containing protein</fullName>
    </submittedName>
</protein>
<evidence type="ECO:0000256" key="8">
    <source>
        <dbReference type="ARBA" id="ARBA00023012"/>
    </source>
</evidence>
<evidence type="ECO:0000256" key="10">
    <source>
        <dbReference type="SAM" id="Coils"/>
    </source>
</evidence>
<dbReference type="EMBL" id="CP125967">
    <property type="protein sequence ID" value="WWO40064.1"/>
    <property type="molecule type" value="Genomic_DNA"/>
</dbReference>
<keyword evidence="8" id="KW-0902">Two-component regulatory system</keyword>
<evidence type="ECO:0000256" key="5">
    <source>
        <dbReference type="ARBA" id="ARBA00022692"/>
    </source>
</evidence>
<feature type="coiled-coil region" evidence="10">
    <location>
        <begin position="276"/>
        <end position="306"/>
    </location>
</feature>
<keyword evidence="3" id="KW-0597">Phosphoprotein</keyword>
<dbReference type="Pfam" id="PF07730">
    <property type="entry name" value="HisKA_3"/>
    <property type="match status" value="1"/>
</dbReference>
<dbReference type="InterPro" id="IPR036890">
    <property type="entry name" value="HATPase_C_sf"/>
</dbReference>
<feature type="transmembrane region" description="Helical" evidence="11">
    <location>
        <begin position="12"/>
        <end position="31"/>
    </location>
</feature>
<dbReference type="InterPro" id="IPR003594">
    <property type="entry name" value="HATPase_dom"/>
</dbReference>
<feature type="transmembrane region" description="Helical" evidence="11">
    <location>
        <begin position="142"/>
        <end position="163"/>
    </location>
</feature>
<evidence type="ECO:0000313" key="14">
    <source>
        <dbReference type="Proteomes" id="UP001379444"/>
    </source>
</evidence>
<dbReference type="Gene3D" id="1.20.5.1930">
    <property type="match status" value="1"/>
</dbReference>
<reference evidence="13 14" key="1">
    <citation type="journal article" date="2024" name="Front. Plant Sci.">
        <title>Comprehensive phenomic and genomic studies of the species, Pectobacterium cacticida and proposal for reclassification as Alcorniella cacticida comb. nov.</title>
        <authorList>
            <person name="Jonca J."/>
            <person name="Pirhonen M."/>
            <person name="Waleron M.M."/>
            <person name="Gawor J."/>
            <person name="Mrozik A."/>
            <person name="Smoktunowicz M."/>
            <person name="Waleron K."/>
            <person name="Waleron M."/>
        </authorList>
    </citation>
    <scope>NUCLEOTIDE SEQUENCE [LARGE SCALE GENOMIC DNA]</scope>
    <source>
        <strain evidence="13 14">DPMP6</strain>
    </source>
</reference>
<proteinExistence type="predicted"/>
<keyword evidence="7 11" id="KW-1133">Transmembrane helix</keyword>
<evidence type="ECO:0000256" key="6">
    <source>
        <dbReference type="ARBA" id="ARBA00022777"/>
    </source>
</evidence>
<keyword evidence="9 11" id="KW-0472">Membrane</keyword>
<evidence type="ECO:0000259" key="12">
    <source>
        <dbReference type="PROSITE" id="PS50109"/>
    </source>
</evidence>
<dbReference type="PANTHER" id="PTHR24421">
    <property type="entry name" value="NITRATE/NITRITE SENSOR PROTEIN NARX-RELATED"/>
    <property type="match status" value="1"/>
</dbReference>
<dbReference type="SUPFAM" id="SSF55874">
    <property type="entry name" value="ATPase domain of HSP90 chaperone/DNA topoisomerase II/histidine kinase"/>
    <property type="match status" value="1"/>
</dbReference>
<feature type="transmembrane region" description="Helical" evidence="11">
    <location>
        <begin position="82"/>
        <end position="102"/>
    </location>
</feature>
<keyword evidence="5 11" id="KW-0812">Transmembrane</keyword>
<keyword evidence="4" id="KW-0808">Transferase</keyword>
<evidence type="ECO:0000256" key="9">
    <source>
        <dbReference type="ARBA" id="ARBA00023136"/>
    </source>
</evidence>
<evidence type="ECO:0000256" key="3">
    <source>
        <dbReference type="ARBA" id="ARBA00022553"/>
    </source>
</evidence>
<evidence type="ECO:0000256" key="1">
    <source>
        <dbReference type="ARBA" id="ARBA00004651"/>
    </source>
</evidence>
<evidence type="ECO:0000256" key="2">
    <source>
        <dbReference type="ARBA" id="ARBA00022475"/>
    </source>
</evidence>
<dbReference type="Pfam" id="PF05231">
    <property type="entry name" value="MASE1"/>
    <property type="match status" value="1"/>
</dbReference>
<evidence type="ECO:0000256" key="7">
    <source>
        <dbReference type="ARBA" id="ARBA00022989"/>
    </source>
</evidence>
<accession>A0ABZ2GDV1</accession>
<dbReference type="Proteomes" id="UP001379444">
    <property type="component" value="Chromosome"/>
</dbReference>
<dbReference type="PANTHER" id="PTHR24421:SF58">
    <property type="entry name" value="SIGNAL TRANSDUCTION HISTIDINE-PROTEIN KINASE_PHOSPHATASE UHPB"/>
    <property type="match status" value="1"/>
</dbReference>
<keyword evidence="10" id="KW-0175">Coiled coil</keyword>
<dbReference type="InterPro" id="IPR050482">
    <property type="entry name" value="Sensor_HK_TwoCompSys"/>
</dbReference>
<dbReference type="InterPro" id="IPR011712">
    <property type="entry name" value="Sig_transdc_His_kin_sub3_dim/P"/>
</dbReference>
<comment type="subcellular location">
    <subcellularLocation>
        <location evidence="1">Cell membrane</location>
        <topology evidence="1">Multi-pass membrane protein</topology>
    </subcellularLocation>
</comment>
<evidence type="ECO:0000256" key="11">
    <source>
        <dbReference type="SAM" id="Phobius"/>
    </source>
</evidence>
<evidence type="ECO:0000256" key="4">
    <source>
        <dbReference type="ARBA" id="ARBA00022679"/>
    </source>
</evidence>
<dbReference type="RefSeq" id="WP_264495955.1">
    <property type="nucleotide sequence ID" value="NZ_CP109947.1"/>
</dbReference>
<dbReference type="PROSITE" id="PS50109">
    <property type="entry name" value="HIS_KIN"/>
    <property type="match status" value="1"/>
</dbReference>
<name>A0ABZ2GDV1_9GAMM</name>
<keyword evidence="6" id="KW-0418">Kinase</keyword>
<keyword evidence="2" id="KW-1003">Cell membrane</keyword>
<keyword evidence="14" id="KW-1185">Reference proteome</keyword>